<accession>A0A8H2WFH5</accession>
<organism evidence="1 2">
    <name type="scientific">Rhizoctonia solani</name>
    <dbReference type="NCBI Taxonomy" id="456999"/>
    <lineage>
        <taxon>Eukaryota</taxon>
        <taxon>Fungi</taxon>
        <taxon>Dikarya</taxon>
        <taxon>Basidiomycota</taxon>
        <taxon>Agaricomycotina</taxon>
        <taxon>Agaricomycetes</taxon>
        <taxon>Cantharellales</taxon>
        <taxon>Ceratobasidiaceae</taxon>
        <taxon>Rhizoctonia</taxon>
    </lineage>
</organism>
<protein>
    <submittedName>
        <fullName evidence="1">Uncharacterized protein</fullName>
    </submittedName>
</protein>
<evidence type="ECO:0000313" key="2">
    <source>
        <dbReference type="Proteomes" id="UP000663843"/>
    </source>
</evidence>
<dbReference type="AlphaFoldDB" id="A0A8H2WFH5"/>
<gene>
    <name evidence="1" type="ORF">RDB_LOCUS21791</name>
</gene>
<dbReference type="Proteomes" id="UP000663843">
    <property type="component" value="Unassembled WGS sequence"/>
</dbReference>
<evidence type="ECO:0000313" key="1">
    <source>
        <dbReference type="EMBL" id="CAE6376802.1"/>
    </source>
</evidence>
<reference evidence="1" key="1">
    <citation type="submission" date="2021-01" db="EMBL/GenBank/DDBJ databases">
        <authorList>
            <person name="Kaushik A."/>
        </authorList>
    </citation>
    <scope>NUCLEOTIDE SEQUENCE</scope>
    <source>
        <strain evidence="1">AG2-2IIIB</strain>
    </source>
</reference>
<comment type="caution">
    <text evidence="1">The sequence shown here is derived from an EMBL/GenBank/DDBJ whole genome shotgun (WGS) entry which is preliminary data.</text>
</comment>
<name>A0A8H2WFH5_9AGAM</name>
<dbReference type="EMBL" id="CAJMWT010001076">
    <property type="protein sequence ID" value="CAE6376802.1"/>
    <property type="molecule type" value="Genomic_DNA"/>
</dbReference>
<proteinExistence type="predicted"/>
<sequence>MLTSTFIVPLTAPSTFLFNRMKKPSTSSHGKEQPKALIRGQNDSYVFTFVEFLSGMAKARMSIGEDREPVDRRPNATSQRRFGYITYEVGLAFARCQRLADEDSRKTETRHSFLGIEVDSPADKTSSISHRLRVVPVLVYPVSPTATRVSMSSELGKLSHSHQLVTSSSSSFAQIPPAFV</sequence>